<accession>A0A5C7JCF6</accession>
<evidence type="ECO:0000256" key="2">
    <source>
        <dbReference type="SAM" id="MobiDB-lite"/>
    </source>
</evidence>
<proteinExistence type="predicted"/>
<evidence type="ECO:0000313" key="3">
    <source>
        <dbReference type="EMBL" id="TXG78702.1"/>
    </source>
</evidence>
<evidence type="ECO:0000313" key="4">
    <source>
        <dbReference type="Proteomes" id="UP000321026"/>
    </source>
</evidence>
<evidence type="ECO:0008006" key="5">
    <source>
        <dbReference type="Google" id="ProtNLM"/>
    </source>
</evidence>
<dbReference type="InterPro" id="IPR009228">
    <property type="entry name" value="Capsid_scaffold_GpO"/>
</dbReference>
<protein>
    <recommendedName>
        <fullName evidence="5">Phage capsid protein</fullName>
    </recommendedName>
</protein>
<gene>
    <name evidence="3" type="ORF">E6Q11_00505</name>
</gene>
<keyword evidence="1" id="KW-0175">Coiled coil</keyword>
<reference evidence="3 4" key="1">
    <citation type="submission" date="2018-09" db="EMBL/GenBank/DDBJ databases">
        <title>Metagenome Assembled Genomes from an Advanced Water Purification Facility.</title>
        <authorList>
            <person name="Stamps B.W."/>
            <person name="Spear J.R."/>
        </authorList>
    </citation>
    <scope>NUCLEOTIDE SEQUENCE [LARGE SCALE GENOMIC DNA]</scope>
    <source>
        <strain evidence="3">Bin_63_2</strain>
    </source>
</reference>
<dbReference type="AlphaFoldDB" id="A0A5C7JCF6"/>
<dbReference type="EMBL" id="SSDS01000008">
    <property type="protein sequence ID" value="TXG78702.1"/>
    <property type="molecule type" value="Genomic_DNA"/>
</dbReference>
<feature type="coiled-coil region" evidence="1">
    <location>
        <begin position="221"/>
        <end position="248"/>
    </location>
</feature>
<dbReference type="Proteomes" id="UP000321026">
    <property type="component" value="Unassembled WGS sequence"/>
</dbReference>
<evidence type="ECO:0000256" key="1">
    <source>
        <dbReference type="SAM" id="Coils"/>
    </source>
</evidence>
<name>A0A5C7JCF6_9BACT</name>
<organism evidence="3 4">
    <name type="scientific">Candidatus Dojkabacteria bacterium</name>
    <dbReference type="NCBI Taxonomy" id="2099670"/>
    <lineage>
        <taxon>Bacteria</taxon>
        <taxon>Candidatus Dojkabacteria</taxon>
    </lineage>
</organism>
<sequence length="280" mass="31085">MAKRLISDYFCVATAGPTADDREIVEQWVDDIAATYSVNTYLARIWPEHMRWYGAYGEVVAVMRQAKKEGDKTLVQLFAQIAPDENLLYAIKREKLLFPSIEVKENFAATGKAYLWGLGVTDQPASLRTDRLAFSQQCAGQGCTGQAPSIFTFEQTPINALNFKEVAQNTSYFDVGAWFLRKEPEAVPTPTEPTEESFTVTAEDQATIKQIVSEAFATLKTEVADAAAEKVEERFKQLEEKVTTFAADLKAFGEQEVVNHGARPETTGVTDPDALPDDFC</sequence>
<feature type="region of interest" description="Disordered" evidence="2">
    <location>
        <begin position="261"/>
        <end position="280"/>
    </location>
</feature>
<dbReference type="Pfam" id="PF05929">
    <property type="entry name" value="Phage_GPO"/>
    <property type="match status" value="1"/>
</dbReference>
<comment type="caution">
    <text evidence="3">The sequence shown here is derived from an EMBL/GenBank/DDBJ whole genome shotgun (WGS) entry which is preliminary data.</text>
</comment>